<keyword evidence="3" id="KW-1003">Cell membrane</keyword>
<protein>
    <recommendedName>
        <fullName evidence="2">Type II secretion system protein H</fullName>
    </recommendedName>
    <alternativeName>
        <fullName evidence="10">General secretion pathway protein H</fullName>
    </alternativeName>
</protein>
<evidence type="ECO:0000256" key="1">
    <source>
        <dbReference type="ARBA" id="ARBA00004377"/>
    </source>
</evidence>
<evidence type="ECO:0000256" key="8">
    <source>
        <dbReference type="ARBA" id="ARBA00023136"/>
    </source>
</evidence>
<evidence type="ECO:0000256" key="4">
    <source>
        <dbReference type="ARBA" id="ARBA00022481"/>
    </source>
</evidence>
<dbReference type="Proteomes" id="UP001596018">
    <property type="component" value="Unassembled WGS sequence"/>
</dbReference>
<evidence type="ECO:0000256" key="2">
    <source>
        <dbReference type="ARBA" id="ARBA00021549"/>
    </source>
</evidence>
<accession>A0ABW0JZ67</accession>
<keyword evidence="8" id="KW-0472">Membrane</keyword>
<evidence type="ECO:0000256" key="3">
    <source>
        <dbReference type="ARBA" id="ARBA00022475"/>
    </source>
</evidence>
<keyword evidence="5" id="KW-0997">Cell inner membrane</keyword>
<name>A0ABW0JZ67_9GAMM</name>
<evidence type="ECO:0000256" key="9">
    <source>
        <dbReference type="ARBA" id="ARBA00025772"/>
    </source>
</evidence>
<evidence type="ECO:0000256" key="5">
    <source>
        <dbReference type="ARBA" id="ARBA00022519"/>
    </source>
</evidence>
<dbReference type="RefSeq" id="WP_056085492.1">
    <property type="nucleotide sequence ID" value="NZ_JALBWS010000009.1"/>
</dbReference>
<evidence type="ECO:0000256" key="7">
    <source>
        <dbReference type="ARBA" id="ARBA00022989"/>
    </source>
</evidence>
<keyword evidence="13" id="KW-1185">Reference proteome</keyword>
<gene>
    <name evidence="12" type="ORF">ACFPK0_15700</name>
</gene>
<reference evidence="13" key="1">
    <citation type="journal article" date="2019" name="Int. J. Syst. Evol. Microbiol.">
        <title>The Global Catalogue of Microorganisms (GCM) 10K type strain sequencing project: providing services to taxonomists for standard genome sequencing and annotation.</title>
        <authorList>
            <consortium name="The Broad Institute Genomics Platform"/>
            <consortium name="The Broad Institute Genome Sequencing Center for Infectious Disease"/>
            <person name="Wu L."/>
            <person name="Ma J."/>
        </authorList>
    </citation>
    <scope>NUCLEOTIDE SEQUENCE [LARGE SCALE GENOMIC DNA]</scope>
    <source>
        <strain evidence="13">KACC 12822</strain>
    </source>
</reference>
<proteinExistence type="inferred from homology"/>
<evidence type="ECO:0000313" key="13">
    <source>
        <dbReference type="Proteomes" id="UP001596018"/>
    </source>
</evidence>
<keyword evidence="6" id="KW-0812">Transmembrane</keyword>
<evidence type="ECO:0000256" key="10">
    <source>
        <dbReference type="ARBA" id="ARBA00030775"/>
    </source>
</evidence>
<comment type="caution">
    <text evidence="12">The sequence shown here is derived from an EMBL/GenBank/DDBJ whole genome shotgun (WGS) entry which is preliminary data.</text>
</comment>
<sequence length="164" mass="17862">MVIAIIATLVGAAMPSMRHLLDRNQLRTAQADFIGALHHTREAAVIARHATVFCPSRDGRQCADEERWDHGWLLAADRDHDNQPDGQPLHVNGNYAERLTIQSSVGRHHVRFQADGSARGSNLTFVFCRRGTPEQALNVVVANSGRIRGGQASAAQAAACAQQH</sequence>
<dbReference type="SUPFAM" id="SSF54523">
    <property type="entry name" value="Pili subunits"/>
    <property type="match status" value="1"/>
</dbReference>
<evidence type="ECO:0000259" key="11">
    <source>
        <dbReference type="Pfam" id="PF12019"/>
    </source>
</evidence>
<dbReference type="InterPro" id="IPR022346">
    <property type="entry name" value="T2SS_GspH"/>
</dbReference>
<dbReference type="InterPro" id="IPR045584">
    <property type="entry name" value="Pilin-like"/>
</dbReference>
<feature type="domain" description="General secretion pathway GspH" evidence="11">
    <location>
        <begin position="32"/>
        <end position="145"/>
    </location>
</feature>
<keyword evidence="7" id="KW-1133">Transmembrane helix</keyword>
<comment type="subcellular location">
    <subcellularLocation>
        <location evidence="1">Cell inner membrane</location>
        <topology evidence="1">Single-pass membrane protein</topology>
    </subcellularLocation>
</comment>
<organism evidence="12 13">
    <name type="scientific">Rhodanobacter ginsenosidimutans</name>
    <dbReference type="NCBI Taxonomy" id="490571"/>
    <lineage>
        <taxon>Bacteria</taxon>
        <taxon>Pseudomonadati</taxon>
        <taxon>Pseudomonadota</taxon>
        <taxon>Gammaproteobacteria</taxon>
        <taxon>Lysobacterales</taxon>
        <taxon>Rhodanobacteraceae</taxon>
        <taxon>Rhodanobacter</taxon>
    </lineage>
</organism>
<keyword evidence="4" id="KW-0488">Methylation</keyword>
<evidence type="ECO:0000313" key="12">
    <source>
        <dbReference type="EMBL" id="MFC5441457.1"/>
    </source>
</evidence>
<dbReference type="EMBL" id="JBHSMM010000006">
    <property type="protein sequence ID" value="MFC5441457.1"/>
    <property type="molecule type" value="Genomic_DNA"/>
</dbReference>
<evidence type="ECO:0000256" key="6">
    <source>
        <dbReference type="ARBA" id="ARBA00022692"/>
    </source>
</evidence>
<comment type="similarity">
    <text evidence="9">Belongs to the GSP H family.</text>
</comment>
<dbReference type="Pfam" id="PF12019">
    <property type="entry name" value="GspH"/>
    <property type="match status" value="1"/>
</dbReference>
<dbReference type="Gene3D" id="3.55.40.10">
    <property type="entry name" value="minor pseudopilin epsh domain"/>
    <property type="match status" value="1"/>
</dbReference>